<keyword evidence="2" id="KW-1185">Reference proteome</keyword>
<dbReference type="AlphaFoldDB" id="A0A919P607"/>
<dbReference type="Gene3D" id="3.20.20.410">
    <property type="entry name" value="Protein of unknown function UPF0759"/>
    <property type="match status" value="1"/>
</dbReference>
<dbReference type="InterPro" id="IPR002763">
    <property type="entry name" value="DUF72"/>
</dbReference>
<dbReference type="EMBL" id="BONK01000013">
    <property type="protein sequence ID" value="GIG22772.1"/>
    <property type="molecule type" value="Genomic_DNA"/>
</dbReference>
<evidence type="ECO:0008006" key="3">
    <source>
        <dbReference type="Google" id="ProtNLM"/>
    </source>
</evidence>
<dbReference type="SUPFAM" id="SSF117396">
    <property type="entry name" value="TM1631-like"/>
    <property type="match status" value="1"/>
</dbReference>
<dbReference type="Proteomes" id="UP000632740">
    <property type="component" value="Unassembled WGS sequence"/>
</dbReference>
<evidence type="ECO:0000313" key="2">
    <source>
        <dbReference type="Proteomes" id="UP000632740"/>
    </source>
</evidence>
<gene>
    <name evidence="1" type="ORF">Cch01nite_34960</name>
</gene>
<accession>A0A919P607</accession>
<comment type="caution">
    <text evidence="1">The sequence shown here is derived from an EMBL/GenBank/DDBJ whole genome shotgun (WGS) entry which is preliminary data.</text>
</comment>
<dbReference type="PANTHER" id="PTHR30348">
    <property type="entry name" value="UNCHARACTERIZED PROTEIN YECE"/>
    <property type="match status" value="1"/>
</dbReference>
<dbReference type="Pfam" id="PF01904">
    <property type="entry name" value="DUF72"/>
    <property type="match status" value="1"/>
</dbReference>
<reference evidence="1" key="1">
    <citation type="submission" date="2021-01" db="EMBL/GenBank/DDBJ databases">
        <title>Whole genome shotgun sequence of Cellulomonas chitinilytica NBRC 110799.</title>
        <authorList>
            <person name="Komaki H."/>
            <person name="Tamura T."/>
        </authorList>
    </citation>
    <scope>NUCLEOTIDE SEQUENCE</scope>
    <source>
        <strain evidence="1">NBRC 110799</strain>
    </source>
</reference>
<dbReference type="InterPro" id="IPR036520">
    <property type="entry name" value="UPF0759_sf"/>
</dbReference>
<sequence length="309" mass="34324">MPQTRPTGTLRHVTIRVGIAGWRYPPWRGVFYPKGVPQKDELAFASRRMTSIEVNGSFYSLQRPESYQAWAAQTPDGFVFSVKGPRFVTHMKKLADVRMPVVNFLANGMLALGPKLGPVLWQLPPNLGFDADRLARFFDLLPRTTTAAAALAAEHDDRVEDRAWTTTDADRPLRHVIEVRHASFERPEFVELLRAHDVGLVVADTAGRWPVLEDVTSDVVYVRLHGDTELYTSGYDDAALDRWAARIRAWADGGEPADARRLAPPAPATAGRDVFVYFDNDLKVRAPVDAMALEARLGILPAEAVTPVS</sequence>
<dbReference type="PANTHER" id="PTHR30348:SF4">
    <property type="entry name" value="DUF72 DOMAIN-CONTAINING PROTEIN"/>
    <property type="match status" value="1"/>
</dbReference>
<proteinExistence type="predicted"/>
<name>A0A919P607_9CELL</name>
<organism evidence="1 2">
    <name type="scientific">Cellulomonas chitinilytica</name>
    <dbReference type="NCBI Taxonomy" id="398759"/>
    <lineage>
        <taxon>Bacteria</taxon>
        <taxon>Bacillati</taxon>
        <taxon>Actinomycetota</taxon>
        <taxon>Actinomycetes</taxon>
        <taxon>Micrococcales</taxon>
        <taxon>Cellulomonadaceae</taxon>
        <taxon>Cellulomonas</taxon>
    </lineage>
</organism>
<evidence type="ECO:0000313" key="1">
    <source>
        <dbReference type="EMBL" id="GIG22772.1"/>
    </source>
</evidence>
<protein>
    <recommendedName>
        <fullName evidence="3">DUF72 domain-containing protein</fullName>
    </recommendedName>
</protein>